<name>A0A5C6B4U5_9PLAN</name>
<accession>A0A5C6B4U5</accession>
<proteinExistence type="predicted"/>
<dbReference type="Proteomes" id="UP000320735">
    <property type="component" value="Unassembled WGS sequence"/>
</dbReference>
<dbReference type="EMBL" id="SJPP01000003">
    <property type="protein sequence ID" value="TWU07325.1"/>
    <property type="molecule type" value="Genomic_DNA"/>
</dbReference>
<protein>
    <submittedName>
        <fullName evidence="1">Uncharacterized protein</fullName>
    </submittedName>
</protein>
<evidence type="ECO:0000313" key="2">
    <source>
        <dbReference type="Proteomes" id="UP000320735"/>
    </source>
</evidence>
<dbReference type="RefSeq" id="WP_146374103.1">
    <property type="nucleotide sequence ID" value="NZ_SJPP01000003.1"/>
</dbReference>
<comment type="caution">
    <text evidence="1">The sequence shown here is derived from an EMBL/GenBank/DDBJ whole genome shotgun (WGS) entry which is preliminary data.</text>
</comment>
<reference evidence="1 2" key="1">
    <citation type="submission" date="2019-02" db="EMBL/GenBank/DDBJ databases">
        <title>Deep-cultivation of Planctomycetes and their phenomic and genomic characterization uncovers novel biology.</title>
        <authorList>
            <person name="Wiegand S."/>
            <person name="Jogler M."/>
            <person name="Boedeker C."/>
            <person name="Pinto D."/>
            <person name="Vollmers J."/>
            <person name="Rivas-Marin E."/>
            <person name="Kohn T."/>
            <person name="Peeters S.H."/>
            <person name="Heuer A."/>
            <person name="Rast P."/>
            <person name="Oberbeckmann S."/>
            <person name="Bunk B."/>
            <person name="Jeske O."/>
            <person name="Meyerdierks A."/>
            <person name="Storesund J.E."/>
            <person name="Kallscheuer N."/>
            <person name="Luecker S."/>
            <person name="Lage O.M."/>
            <person name="Pohl T."/>
            <person name="Merkel B.J."/>
            <person name="Hornburger P."/>
            <person name="Mueller R.-W."/>
            <person name="Bruemmer F."/>
            <person name="Labrenz M."/>
            <person name="Spormann A.M."/>
            <person name="Op Den Camp H."/>
            <person name="Overmann J."/>
            <person name="Amann R."/>
            <person name="Jetten M.S.M."/>
            <person name="Mascher T."/>
            <person name="Medema M.H."/>
            <person name="Devos D.P."/>
            <person name="Kaster A.-K."/>
            <person name="Ovreas L."/>
            <person name="Rohde M."/>
            <person name="Galperin M.Y."/>
            <person name="Jogler C."/>
        </authorList>
    </citation>
    <scope>NUCLEOTIDE SEQUENCE [LARGE SCALE GENOMIC DNA]</scope>
    <source>
        <strain evidence="1 2">CA54</strain>
    </source>
</reference>
<gene>
    <name evidence="1" type="ORF">CA54_57310</name>
</gene>
<organism evidence="1 2">
    <name type="scientific">Symmachiella macrocystis</name>
    <dbReference type="NCBI Taxonomy" id="2527985"/>
    <lineage>
        <taxon>Bacteria</taxon>
        <taxon>Pseudomonadati</taxon>
        <taxon>Planctomycetota</taxon>
        <taxon>Planctomycetia</taxon>
        <taxon>Planctomycetales</taxon>
        <taxon>Planctomycetaceae</taxon>
        <taxon>Symmachiella</taxon>
    </lineage>
</organism>
<keyword evidence="2" id="KW-1185">Reference proteome</keyword>
<evidence type="ECO:0000313" key="1">
    <source>
        <dbReference type="EMBL" id="TWU07325.1"/>
    </source>
</evidence>
<dbReference type="AlphaFoldDB" id="A0A5C6B4U5"/>
<sequence>MGAQLWYQFSSPQESPLDALHELQDQRVADYDLPSMIEETLKGARDAVEECRRDDPCEILELYESFLFDIEQVAAAEIPDDWQGRLEILNKLNAGSGEGLGNILDVLGVSDDEEFGYAYLYSDEELSQQFEIERPTIAEAKAAIEEINTELHRGESVCFRVFAEDRTSLAGWCFVGNSVD</sequence>